<comment type="caution">
    <text evidence="2">The sequence shown here is derived from an EMBL/GenBank/DDBJ whole genome shotgun (WGS) entry which is preliminary data.</text>
</comment>
<evidence type="ECO:0000313" key="3">
    <source>
        <dbReference type="Proteomes" id="UP001597171"/>
    </source>
</evidence>
<evidence type="ECO:0000256" key="1">
    <source>
        <dbReference type="SAM" id="MobiDB-lite"/>
    </source>
</evidence>
<dbReference type="Proteomes" id="UP001597171">
    <property type="component" value="Unassembled WGS sequence"/>
</dbReference>
<dbReference type="EMBL" id="JBHTMX010000015">
    <property type="protein sequence ID" value="MFD1331134.1"/>
    <property type="molecule type" value="Genomic_DNA"/>
</dbReference>
<evidence type="ECO:0000313" key="2">
    <source>
        <dbReference type="EMBL" id="MFD1331134.1"/>
    </source>
</evidence>
<keyword evidence="3" id="KW-1185">Reference proteome</keyword>
<name>A0ABW3Z4H3_9HYPH</name>
<proteinExistence type="predicted"/>
<feature type="region of interest" description="Disordered" evidence="1">
    <location>
        <begin position="59"/>
        <end position="79"/>
    </location>
</feature>
<dbReference type="RefSeq" id="WP_378774336.1">
    <property type="nucleotide sequence ID" value="NZ_JBHTMX010000015.1"/>
</dbReference>
<accession>A0ABW3Z4H3</accession>
<dbReference type="Gene3D" id="3.90.1480.10">
    <property type="entry name" value="Alpha-2,3-sialyltransferase"/>
    <property type="match status" value="1"/>
</dbReference>
<evidence type="ECO:0008006" key="4">
    <source>
        <dbReference type="Google" id="ProtNLM"/>
    </source>
</evidence>
<reference evidence="3" key="1">
    <citation type="journal article" date="2019" name="Int. J. Syst. Evol. Microbiol.">
        <title>The Global Catalogue of Microorganisms (GCM) 10K type strain sequencing project: providing services to taxonomists for standard genome sequencing and annotation.</title>
        <authorList>
            <consortium name="The Broad Institute Genomics Platform"/>
            <consortium name="The Broad Institute Genome Sequencing Center for Infectious Disease"/>
            <person name="Wu L."/>
            <person name="Ma J."/>
        </authorList>
    </citation>
    <scope>NUCLEOTIDE SEQUENCE [LARGE SCALE GENOMIC DNA]</scope>
    <source>
        <strain evidence="3">CCUG 61696</strain>
    </source>
</reference>
<protein>
    <recommendedName>
        <fullName evidence="4">DUF115 domain-containing protein</fullName>
    </recommendedName>
</protein>
<gene>
    <name evidence="2" type="ORF">ACFQ4O_03910</name>
</gene>
<organism evidence="2 3">
    <name type="scientific">Methylopila musalis</name>
    <dbReference type="NCBI Taxonomy" id="1134781"/>
    <lineage>
        <taxon>Bacteria</taxon>
        <taxon>Pseudomonadati</taxon>
        <taxon>Pseudomonadota</taxon>
        <taxon>Alphaproteobacteria</taxon>
        <taxon>Hyphomicrobiales</taxon>
        <taxon>Methylopilaceae</taxon>
        <taxon>Methylopila</taxon>
    </lineage>
</organism>
<sequence>MSDKVLDATKLKAERDKLKQQRDEVRGARDAFRVERDQARAAQAEAEAARDKALAELKAARSASKAARKPAPADEGALAEKDRLLQVERRRVERLEQQIERLAQRVSEQEAVLDSLSHVRRQFEKASEFEQTVADGRRLLASLSGSVGLFGSLKETFDAKLADLQAHVDRSLAVELKQYERFVGALTGLTAEAKSAFAPLVSDAPVEVPFLPSVRDQTKPDKVNGKPVGGARWRTMAQERFQKEVAFRESGEFARVEAMRGKHAGKRAFIIGNGPSINTQDLTLLKDEITFCANWFVNHPQFNEIQPSYYCVSSHDMFGGWGKTPDLNEDFRAKLKQKLTPETTMFFSFAFRDYMKQLGLLDEEQLRYLIFDRPKLLVDEVGSQNFDIGRCMDDAYTVLLTFAAPLAAHFGITDLYLIGCDCDYGLTTPDAPGSYFYAPSEHGTSSAKFENIARIWEDDGPIFQSYKICSDTALMKGLRMWNATEGGRLEVLPRVSYLDVVGRS</sequence>